<evidence type="ECO:0000313" key="7">
    <source>
        <dbReference type="Proteomes" id="UP000092444"/>
    </source>
</evidence>
<evidence type="ECO:0000256" key="1">
    <source>
        <dbReference type="ARBA" id="ARBA00004123"/>
    </source>
</evidence>
<dbReference type="EMBL" id="CCAG010005320">
    <property type="status" value="NOT_ANNOTATED_CDS"/>
    <property type="molecule type" value="Genomic_DNA"/>
</dbReference>
<dbReference type="Proteomes" id="UP000092444">
    <property type="component" value="Unassembled WGS sequence"/>
</dbReference>
<accession>A0A1B0G642</accession>
<dbReference type="InterPro" id="IPR017266">
    <property type="entry name" value="DOC_1/2"/>
</dbReference>
<dbReference type="AlphaFoldDB" id="A0A1B0G642"/>
<comment type="similarity">
    <text evidence="2">Belongs to the CDK2AP family.</text>
</comment>
<keyword evidence="4" id="KW-0539">Nucleus</keyword>
<evidence type="ECO:0000313" key="6">
    <source>
        <dbReference type="EnsemblMetazoa" id="GMOY008786-PA"/>
    </source>
</evidence>
<feature type="compositionally biased region" description="Basic and acidic residues" evidence="5">
    <location>
        <begin position="32"/>
        <end position="63"/>
    </location>
</feature>
<reference evidence="6" key="1">
    <citation type="submission" date="2020-05" db="UniProtKB">
        <authorList>
            <consortium name="EnsemblMetazoa"/>
        </authorList>
    </citation>
    <scope>IDENTIFICATION</scope>
    <source>
        <strain evidence="6">Yale</strain>
    </source>
</reference>
<evidence type="ECO:0000256" key="4">
    <source>
        <dbReference type="ARBA" id="ARBA00023242"/>
    </source>
</evidence>
<name>A0A1B0G642_GLOMM</name>
<dbReference type="Pfam" id="PF09806">
    <property type="entry name" value="CDK2AP"/>
    <property type="match status" value="1"/>
</dbReference>
<feature type="compositionally biased region" description="Basic and acidic residues" evidence="5">
    <location>
        <begin position="84"/>
        <end position="100"/>
    </location>
</feature>
<dbReference type="STRING" id="37546.A0A1B0G642"/>
<organism evidence="6 7">
    <name type="scientific">Glossina morsitans morsitans</name>
    <name type="common">Savannah tsetse fly</name>
    <dbReference type="NCBI Taxonomy" id="37546"/>
    <lineage>
        <taxon>Eukaryota</taxon>
        <taxon>Metazoa</taxon>
        <taxon>Ecdysozoa</taxon>
        <taxon>Arthropoda</taxon>
        <taxon>Hexapoda</taxon>
        <taxon>Insecta</taxon>
        <taxon>Pterygota</taxon>
        <taxon>Neoptera</taxon>
        <taxon>Endopterygota</taxon>
        <taxon>Diptera</taxon>
        <taxon>Brachycera</taxon>
        <taxon>Muscomorpha</taxon>
        <taxon>Hippoboscoidea</taxon>
        <taxon>Glossinidae</taxon>
        <taxon>Glossina</taxon>
    </lineage>
</organism>
<sequence>MDLFDIQEVESKLSDVTVIPIPRSQTQNSRNYQREQREQREQYDEQREQYKEREQKKQREQHKQRGHRKQRELHGQYEQHMQYKQREQYKQRKQNERREQTGIQNTSALQHRQMDHYNNAIVRAAGGQNYDLVAKAKDYYQKQLNSAVAATALQYTQQLQAQLALLQRQANNNLTITPTNPMRHNNINIGGGLNNDNDRTGVNYQYQIDLPKCSQGIVTTQKSPNITAPMTETSNLLTAAATGDDHDFVGKYSTLLALIEEMRRDIRPTYTGSRNSTERLKRSIAHARMLINECLGEIEGKPRQ</sequence>
<comment type="subcellular location">
    <subcellularLocation>
        <location evidence="1">Nucleus</location>
    </subcellularLocation>
</comment>
<evidence type="ECO:0000256" key="2">
    <source>
        <dbReference type="ARBA" id="ARBA00008485"/>
    </source>
</evidence>
<dbReference type="Gene3D" id="6.10.140.1300">
    <property type="match status" value="1"/>
</dbReference>
<dbReference type="PANTHER" id="PTHR22607:SF3">
    <property type="entry name" value="CDK2-ASSOCIATED PROTEIN 1, ISOFORM B"/>
    <property type="match status" value="1"/>
</dbReference>
<dbReference type="PANTHER" id="PTHR22607">
    <property type="entry name" value="DELETED IN ORAL CANCER 1/CDK2-ASSOCIATED PROTEIN 1"/>
    <property type="match status" value="1"/>
</dbReference>
<dbReference type="GO" id="GO:0005634">
    <property type="term" value="C:nucleus"/>
    <property type="evidence" value="ECO:0007669"/>
    <property type="project" value="UniProtKB-SubCell"/>
</dbReference>
<evidence type="ECO:0000256" key="3">
    <source>
        <dbReference type="ARBA" id="ARBA00022553"/>
    </source>
</evidence>
<evidence type="ECO:0008006" key="8">
    <source>
        <dbReference type="Google" id="ProtNLM"/>
    </source>
</evidence>
<evidence type="ECO:0000256" key="5">
    <source>
        <dbReference type="SAM" id="MobiDB-lite"/>
    </source>
</evidence>
<protein>
    <recommendedName>
        <fullName evidence="8">Cyclin-dependent kinase 2-associated protein</fullName>
    </recommendedName>
</protein>
<dbReference type="EnsemblMetazoa" id="GMOY008786-RA">
    <property type="protein sequence ID" value="GMOY008786-PA"/>
    <property type="gene ID" value="GMOY008786"/>
</dbReference>
<dbReference type="VEuPathDB" id="VectorBase:GMOY008786"/>
<proteinExistence type="inferred from homology"/>
<feature type="region of interest" description="Disordered" evidence="5">
    <location>
        <begin position="19"/>
        <end position="103"/>
    </location>
</feature>
<dbReference type="GO" id="GO:0005737">
    <property type="term" value="C:cytoplasm"/>
    <property type="evidence" value="ECO:0007669"/>
    <property type="project" value="TreeGrafter"/>
</dbReference>
<keyword evidence="3" id="KW-0597">Phosphoprotein</keyword>
<keyword evidence="7" id="KW-1185">Reference proteome</keyword>